<dbReference type="RefSeq" id="WP_197660339.1">
    <property type="nucleotide sequence ID" value="NZ_JAEAGR010000003.1"/>
</dbReference>
<keyword evidence="3" id="KW-1185">Reference proteome</keyword>
<dbReference type="Pfam" id="PF13566">
    <property type="entry name" value="DUF4130"/>
    <property type="match status" value="1"/>
</dbReference>
<dbReference type="EMBL" id="JAEAGR010000003">
    <property type="protein sequence ID" value="MBH1940118.1"/>
    <property type="molecule type" value="Genomic_DNA"/>
</dbReference>
<protein>
    <submittedName>
        <fullName evidence="2">TIGR03915 family putative DNA repair protein</fullName>
    </submittedName>
</protein>
<dbReference type="InterPro" id="IPR023875">
    <property type="entry name" value="DNA_repair_put"/>
</dbReference>
<evidence type="ECO:0000259" key="1">
    <source>
        <dbReference type="Pfam" id="PF13566"/>
    </source>
</evidence>
<evidence type="ECO:0000313" key="2">
    <source>
        <dbReference type="EMBL" id="MBH1940118.1"/>
    </source>
</evidence>
<evidence type="ECO:0000313" key="3">
    <source>
        <dbReference type="Proteomes" id="UP000623269"/>
    </source>
</evidence>
<reference evidence="2" key="1">
    <citation type="submission" date="2020-12" db="EMBL/GenBank/DDBJ databases">
        <title>M. sibirica DSM 26468T genome.</title>
        <authorList>
            <person name="Thieme N."/>
            <person name="Rettenmaier R."/>
            <person name="Zverlov V."/>
            <person name="Liebl W."/>
        </authorList>
    </citation>
    <scope>NUCLEOTIDE SEQUENCE</scope>
    <source>
        <strain evidence="2">DSM 26468</strain>
    </source>
</reference>
<name>A0A8J7L286_9FIRM</name>
<feature type="domain" description="DUF4130" evidence="1">
    <location>
        <begin position="93"/>
        <end position="256"/>
    </location>
</feature>
<comment type="caution">
    <text evidence="2">The sequence shown here is derived from an EMBL/GenBank/DDBJ whole genome shotgun (WGS) entry which is preliminary data.</text>
</comment>
<accession>A0A8J7L286</accession>
<dbReference type="Proteomes" id="UP000623269">
    <property type="component" value="Unassembled WGS sequence"/>
</dbReference>
<gene>
    <name evidence="2" type="ORF">I5677_04315</name>
</gene>
<dbReference type="InterPro" id="IPR025404">
    <property type="entry name" value="DUF4130"/>
</dbReference>
<organism evidence="2 3">
    <name type="scientific">Mobilitalea sibirica</name>
    <dbReference type="NCBI Taxonomy" id="1462919"/>
    <lineage>
        <taxon>Bacteria</taxon>
        <taxon>Bacillati</taxon>
        <taxon>Bacillota</taxon>
        <taxon>Clostridia</taxon>
        <taxon>Lachnospirales</taxon>
        <taxon>Lachnospiraceae</taxon>
        <taxon>Mobilitalea</taxon>
    </lineage>
</organism>
<proteinExistence type="predicted"/>
<dbReference type="NCBIfam" id="TIGR03915">
    <property type="entry name" value="SAM_7_link_chp"/>
    <property type="match status" value="1"/>
</dbReference>
<dbReference type="AlphaFoldDB" id="A0A8J7L286"/>
<sequence length="259" mass="30072">MSTIKIFLCENSIDGIFTAVYVAWSSGYGHSNVKIEEECEDHSYSNMELFSDYITVKTDYDLAMKVSRSIKNKISEEVYQIVCRVALSNHIGKADLIYRFLIRGFQIGSGIMEHLSEEVVSTVFKINRYVSYEAHHFLGFVRFSKQESGLLTSVIHPKNNVLSLISSHFADRLSNEKFVIYDENRKTASVHIPGRPWFIVQISDYNVNLFEDISCEEDEYQDLWKTFFDSIAIKERTNPKLQRNNLPLRFRGDMTEFKP</sequence>